<dbReference type="EMBL" id="DYXC01000071">
    <property type="protein sequence ID" value="HJF14322.1"/>
    <property type="molecule type" value="Genomic_DNA"/>
</dbReference>
<dbReference type="AlphaFoldDB" id="A0A921FN37"/>
<keyword evidence="2" id="KW-0547">Nucleotide-binding</keyword>
<dbReference type="PANTHER" id="PTHR13504:SF38">
    <property type="entry name" value="FIDO DOMAIN-CONTAINING PROTEIN"/>
    <property type="match status" value="1"/>
</dbReference>
<name>A0A921FN37_9MICC</name>
<accession>A0A921FN37</accession>
<dbReference type="InterPro" id="IPR036597">
    <property type="entry name" value="Fido-like_dom_sf"/>
</dbReference>
<dbReference type="Gene3D" id="1.10.3290.10">
    <property type="entry name" value="Fido-like domain"/>
    <property type="match status" value="1"/>
</dbReference>
<feature type="active site" evidence="1">
    <location>
        <position position="77"/>
    </location>
</feature>
<dbReference type="GO" id="GO:0005524">
    <property type="term" value="F:ATP binding"/>
    <property type="evidence" value="ECO:0007669"/>
    <property type="project" value="UniProtKB-KW"/>
</dbReference>
<evidence type="ECO:0000259" key="3">
    <source>
        <dbReference type="PROSITE" id="PS51459"/>
    </source>
</evidence>
<feature type="domain" description="Fido" evidence="3">
    <location>
        <begin position="1"/>
        <end position="141"/>
    </location>
</feature>
<evidence type="ECO:0000256" key="1">
    <source>
        <dbReference type="PIRSR" id="PIRSR640198-1"/>
    </source>
</evidence>
<evidence type="ECO:0000313" key="4">
    <source>
        <dbReference type="EMBL" id="HJF14322.1"/>
    </source>
</evidence>
<evidence type="ECO:0000256" key="2">
    <source>
        <dbReference type="PIRSR" id="PIRSR640198-2"/>
    </source>
</evidence>
<evidence type="ECO:0000313" key="5">
    <source>
        <dbReference type="Proteomes" id="UP000703315"/>
    </source>
</evidence>
<organism evidence="4 5">
    <name type="scientific">Enteractinococcus helveticum</name>
    <dbReference type="NCBI Taxonomy" id="1837282"/>
    <lineage>
        <taxon>Bacteria</taxon>
        <taxon>Bacillati</taxon>
        <taxon>Actinomycetota</taxon>
        <taxon>Actinomycetes</taxon>
        <taxon>Micrococcales</taxon>
        <taxon>Micrococcaceae</taxon>
    </lineage>
</organism>
<reference evidence="4" key="1">
    <citation type="journal article" date="2021" name="PeerJ">
        <title>Extensive microbial diversity within the chicken gut microbiome revealed by metagenomics and culture.</title>
        <authorList>
            <person name="Gilroy R."/>
            <person name="Ravi A."/>
            <person name="Getino M."/>
            <person name="Pursley I."/>
            <person name="Horton D.L."/>
            <person name="Alikhan N.F."/>
            <person name="Baker D."/>
            <person name="Gharbi K."/>
            <person name="Hall N."/>
            <person name="Watson M."/>
            <person name="Adriaenssens E.M."/>
            <person name="Foster-Nyarko E."/>
            <person name="Jarju S."/>
            <person name="Secka A."/>
            <person name="Antonio M."/>
            <person name="Oren A."/>
            <person name="Chaudhuri R.R."/>
            <person name="La Ragione R."/>
            <person name="Hildebrand F."/>
            <person name="Pallen M.J."/>
        </authorList>
    </citation>
    <scope>NUCLEOTIDE SEQUENCE</scope>
    <source>
        <strain evidence="4">ChiHjej13B12-14962</strain>
    </source>
</reference>
<dbReference type="PANTHER" id="PTHR13504">
    <property type="entry name" value="FIDO DOMAIN-CONTAINING PROTEIN DDB_G0283145"/>
    <property type="match status" value="1"/>
</dbReference>
<dbReference type="InterPro" id="IPR003812">
    <property type="entry name" value="Fido"/>
</dbReference>
<dbReference type="SUPFAM" id="SSF140931">
    <property type="entry name" value="Fic-like"/>
    <property type="match status" value="1"/>
</dbReference>
<dbReference type="Proteomes" id="UP000703315">
    <property type="component" value="Unassembled WGS sequence"/>
</dbReference>
<dbReference type="InterPro" id="IPR040198">
    <property type="entry name" value="Fido_containing"/>
</dbReference>
<keyword evidence="2" id="KW-0067">ATP-binding</keyword>
<dbReference type="Pfam" id="PF02661">
    <property type="entry name" value="Fic"/>
    <property type="match status" value="1"/>
</dbReference>
<gene>
    <name evidence="4" type="ORF">K8V32_05880</name>
</gene>
<comment type="caution">
    <text evidence="4">The sequence shown here is derived from an EMBL/GenBank/DDBJ whole genome shotgun (WGS) entry which is preliminary data.</text>
</comment>
<feature type="binding site" evidence="2">
    <location>
        <begin position="81"/>
        <end position="88"/>
    </location>
    <ligand>
        <name>ATP</name>
        <dbReference type="ChEBI" id="CHEBI:30616"/>
    </ligand>
</feature>
<protein>
    <submittedName>
        <fullName evidence="4">Fic family protein</fullName>
    </submittedName>
</protein>
<dbReference type="PROSITE" id="PS51459">
    <property type="entry name" value="FIDO"/>
    <property type="match status" value="1"/>
</dbReference>
<sequence>MLAMHHALMEETDRNAGKLRQEINWIGGNSPVTAMFVPPEHTQVPNALNDLVRFMERTDVAAIVQAAMAHAQFETIHPFTDGNGRTGRALISAILRARGTTQNFTVPLSSGLLNNTNDYFNALNEYRQGNVEPIIHEFVDAARRAMSNVQVLMHDLEQLKNKILDTGHRKTKNLRIIADLCTTQPAFTAPMVEQIGVSNSSAYTIIKRLVKAKILRDEGKLAGQSVWSVVGLTDALDAFAERAGNRTSMWQ</sequence>
<proteinExistence type="predicted"/>
<reference evidence="4" key="2">
    <citation type="submission" date="2021-09" db="EMBL/GenBank/DDBJ databases">
        <authorList>
            <person name="Gilroy R."/>
        </authorList>
    </citation>
    <scope>NUCLEOTIDE SEQUENCE</scope>
    <source>
        <strain evidence="4">ChiHjej13B12-14962</strain>
    </source>
</reference>